<evidence type="ECO:0000313" key="2">
    <source>
        <dbReference type="Proteomes" id="UP000286806"/>
    </source>
</evidence>
<gene>
    <name evidence="1" type="ORF">SFMTTN_2659</name>
</gene>
<dbReference type="EMBL" id="BGOW01000027">
    <property type="protein sequence ID" value="GBL46834.1"/>
    <property type="molecule type" value="Genomic_DNA"/>
</dbReference>
<proteinExistence type="predicted"/>
<name>A0A401JGT9_9PROT</name>
<accession>A0A401JGT9</accession>
<keyword evidence="2" id="KW-1185">Reference proteome</keyword>
<evidence type="ECO:0000313" key="1">
    <source>
        <dbReference type="EMBL" id="GBL46834.1"/>
    </source>
</evidence>
<organism evidence="1 2">
    <name type="scientific">Sulfuriferula multivorans</name>
    <dbReference type="NCBI Taxonomy" id="1559896"/>
    <lineage>
        <taxon>Bacteria</taxon>
        <taxon>Pseudomonadati</taxon>
        <taxon>Pseudomonadota</taxon>
        <taxon>Betaproteobacteria</taxon>
        <taxon>Nitrosomonadales</taxon>
        <taxon>Sulfuricellaceae</taxon>
        <taxon>Sulfuriferula</taxon>
    </lineage>
</organism>
<sequence>MRWDHLSGLAPLGQVFLATLDDEAATMAAAVIRLLRDNALRMTLVQGALSAARAWNIKQLEMLECALHTQARVPDQKVAQR</sequence>
<protein>
    <submittedName>
        <fullName evidence="1">Uncharacterized protein</fullName>
    </submittedName>
</protein>
<dbReference type="AlphaFoldDB" id="A0A401JGT9"/>
<reference evidence="1 2" key="1">
    <citation type="journal article" date="2019" name="Front. Microbiol.">
        <title>Genomes of Neutrophilic Sulfur-Oxidizing Chemolithoautotrophs Representing 9 Proteobacterial Species From 8 Genera.</title>
        <authorList>
            <person name="Watanabe T."/>
            <person name="Kojima H."/>
            <person name="Umezawa K."/>
            <person name="Hori C."/>
            <person name="Takasuka T.E."/>
            <person name="Kato Y."/>
            <person name="Fukui M."/>
        </authorList>
    </citation>
    <scope>NUCLEOTIDE SEQUENCE [LARGE SCALE GENOMIC DNA]</scope>
    <source>
        <strain evidence="1 2">TTN</strain>
    </source>
</reference>
<dbReference type="Proteomes" id="UP000286806">
    <property type="component" value="Unassembled WGS sequence"/>
</dbReference>
<comment type="caution">
    <text evidence="1">The sequence shown here is derived from an EMBL/GenBank/DDBJ whole genome shotgun (WGS) entry which is preliminary data.</text>
</comment>